<feature type="transmembrane region" description="Helical" evidence="1">
    <location>
        <begin position="33"/>
        <end position="52"/>
    </location>
</feature>
<feature type="transmembrane region" description="Helical" evidence="1">
    <location>
        <begin position="150"/>
        <end position="170"/>
    </location>
</feature>
<reference evidence="2" key="2">
    <citation type="journal article" date="2021" name="PeerJ">
        <title>Extensive microbial diversity within the chicken gut microbiome revealed by metagenomics and culture.</title>
        <authorList>
            <person name="Gilroy R."/>
            <person name="Ravi A."/>
            <person name="Getino M."/>
            <person name="Pursley I."/>
            <person name="Horton D.L."/>
            <person name="Alikhan N.F."/>
            <person name="Baker D."/>
            <person name="Gharbi K."/>
            <person name="Hall N."/>
            <person name="Watson M."/>
            <person name="Adriaenssens E.M."/>
            <person name="Foster-Nyarko E."/>
            <person name="Jarju S."/>
            <person name="Secka A."/>
            <person name="Antonio M."/>
            <person name="Oren A."/>
            <person name="Chaudhuri R.R."/>
            <person name="La Ragione R."/>
            <person name="Hildebrand F."/>
            <person name="Pallen M.J."/>
        </authorList>
    </citation>
    <scope>NUCLEOTIDE SEQUENCE</scope>
    <source>
        <strain evidence="2">ChiBcolR7-354</strain>
    </source>
</reference>
<feature type="transmembrane region" description="Helical" evidence="1">
    <location>
        <begin position="87"/>
        <end position="109"/>
    </location>
</feature>
<accession>A0A9D0ZE17</accession>
<evidence type="ECO:0000313" key="2">
    <source>
        <dbReference type="EMBL" id="HIQ78564.1"/>
    </source>
</evidence>
<protein>
    <submittedName>
        <fullName evidence="2">Uncharacterized protein</fullName>
    </submittedName>
</protein>
<dbReference type="InterPro" id="IPR014509">
    <property type="entry name" value="YjdF-like"/>
</dbReference>
<feature type="transmembrane region" description="Helical" evidence="1">
    <location>
        <begin position="121"/>
        <end position="138"/>
    </location>
</feature>
<dbReference type="EMBL" id="DVGA01000048">
    <property type="protein sequence ID" value="HIQ78564.1"/>
    <property type="molecule type" value="Genomic_DNA"/>
</dbReference>
<reference evidence="2" key="1">
    <citation type="submission" date="2020-10" db="EMBL/GenBank/DDBJ databases">
        <authorList>
            <person name="Gilroy R."/>
        </authorList>
    </citation>
    <scope>NUCLEOTIDE SEQUENCE</scope>
    <source>
        <strain evidence="2">ChiBcolR7-354</strain>
    </source>
</reference>
<keyword evidence="1" id="KW-1133">Transmembrane helix</keyword>
<proteinExistence type="predicted"/>
<evidence type="ECO:0000256" key="1">
    <source>
        <dbReference type="SAM" id="Phobius"/>
    </source>
</evidence>
<feature type="transmembrane region" description="Helical" evidence="1">
    <location>
        <begin position="58"/>
        <end position="75"/>
    </location>
</feature>
<gene>
    <name evidence="2" type="ORF">IAB77_04830</name>
</gene>
<evidence type="ECO:0000313" key="3">
    <source>
        <dbReference type="Proteomes" id="UP000824262"/>
    </source>
</evidence>
<comment type="caution">
    <text evidence="2">The sequence shown here is derived from an EMBL/GenBank/DDBJ whole genome shotgun (WGS) entry which is preliminary data.</text>
</comment>
<keyword evidence="1" id="KW-0812">Transmembrane</keyword>
<dbReference type="AlphaFoldDB" id="A0A9D0ZE17"/>
<dbReference type="Pfam" id="PF09997">
    <property type="entry name" value="DUF2238"/>
    <property type="match status" value="1"/>
</dbReference>
<dbReference type="Proteomes" id="UP000824262">
    <property type="component" value="Unassembled WGS sequence"/>
</dbReference>
<feature type="transmembrane region" description="Helical" evidence="1">
    <location>
        <begin position="242"/>
        <end position="258"/>
    </location>
</feature>
<organism evidence="2 3">
    <name type="scientific">Candidatus Scatomorpha intestinavium</name>
    <dbReference type="NCBI Taxonomy" id="2840922"/>
    <lineage>
        <taxon>Bacteria</taxon>
        <taxon>Bacillati</taxon>
        <taxon>Bacillota</taxon>
        <taxon>Clostridia</taxon>
        <taxon>Eubacteriales</taxon>
        <taxon>Candidatus Scatomorpha</taxon>
    </lineage>
</organism>
<name>A0A9D0ZE17_9FIRM</name>
<keyword evidence="1" id="KW-0472">Membrane</keyword>
<sequence>MSRREERKQRRERRREARKGALRRKMREEPGAFWTYVILRTIVILILIRSIMRADFESAIVCLFVLFIYFLPQFVEEKLNIEIPSVLEIVIFVFVFAAEILGELQSYFIRYQYWDTMLHTTSGFLFAAVGYSLVNLLNRSENVKVQLSPVYLALTAFCFSMTIGVLWEFIEFAADRWLLLDMQKDTILTRISTVELDATRSNIPIVIDGIKDTVLVLENGEQYALGLGGYLDIGIYDTMGDFFVNFIGAVVFSVTAFFEERSKKRPLTTSLALYRRKKAAPAAETGGLSE</sequence>